<keyword evidence="1" id="KW-0472">Membrane</keyword>
<evidence type="ECO:0000313" key="2">
    <source>
        <dbReference type="EMBL" id="GAW07300.1"/>
    </source>
</evidence>
<keyword evidence="1" id="KW-1133">Transmembrane helix</keyword>
<accession>A0A1Q3EJC1</accession>
<feature type="transmembrane region" description="Helical" evidence="1">
    <location>
        <begin position="69"/>
        <end position="89"/>
    </location>
</feature>
<keyword evidence="3" id="KW-1185">Reference proteome</keyword>
<sequence length="224" mass="24889">MLQVNTSSEPCPSTDLRRRQVSYTLLVISIEFLTKSIHPTPTTALLASFVKPHIIDIIIMRFPLPGAGLNIKACLVFILGIVSIAYVTARPITGSELDLQSRSGLISRTTWTAAITFPYTKKLLPPDLTSHLEEDIKRAIEMNTQGHTVTVTFPHFVAFPQFDESNKIHFTITWNDGAHNTVSTGVVENIGTGGKFQFDVDLNPPTKTPFIHINNEPYHEQPIP</sequence>
<evidence type="ECO:0000313" key="3">
    <source>
        <dbReference type="Proteomes" id="UP000188533"/>
    </source>
</evidence>
<dbReference type="AlphaFoldDB" id="A0A1Q3EJC1"/>
<comment type="caution">
    <text evidence="2">The sequence shown here is derived from an EMBL/GenBank/DDBJ whole genome shotgun (WGS) entry which is preliminary data.</text>
</comment>
<keyword evidence="1" id="KW-0812">Transmembrane</keyword>
<protein>
    <submittedName>
        <fullName evidence="2">Uncharacterized protein</fullName>
    </submittedName>
</protein>
<proteinExistence type="predicted"/>
<organism evidence="2 3">
    <name type="scientific">Lentinula edodes</name>
    <name type="common">Shiitake mushroom</name>
    <name type="synonym">Lentinus edodes</name>
    <dbReference type="NCBI Taxonomy" id="5353"/>
    <lineage>
        <taxon>Eukaryota</taxon>
        <taxon>Fungi</taxon>
        <taxon>Dikarya</taxon>
        <taxon>Basidiomycota</taxon>
        <taxon>Agaricomycotina</taxon>
        <taxon>Agaricomycetes</taxon>
        <taxon>Agaricomycetidae</taxon>
        <taxon>Agaricales</taxon>
        <taxon>Marasmiineae</taxon>
        <taxon>Omphalotaceae</taxon>
        <taxon>Lentinula</taxon>
    </lineage>
</organism>
<gene>
    <name evidence="2" type="ORF">LENED_009279</name>
</gene>
<dbReference type="EMBL" id="BDGU01000421">
    <property type="protein sequence ID" value="GAW07300.1"/>
    <property type="molecule type" value="Genomic_DNA"/>
</dbReference>
<dbReference type="Proteomes" id="UP000188533">
    <property type="component" value="Unassembled WGS sequence"/>
</dbReference>
<evidence type="ECO:0000256" key="1">
    <source>
        <dbReference type="SAM" id="Phobius"/>
    </source>
</evidence>
<reference evidence="2 3" key="1">
    <citation type="submission" date="2016-08" db="EMBL/GenBank/DDBJ databases">
        <authorList>
            <consortium name="Lentinula edodes genome sequencing consortium"/>
            <person name="Sakamoto Y."/>
            <person name="Nakade K."/>
            <person name="Sato S."/>
            <person name="Yoshida Y."/>
            <person name="Miyazaki K."/>
            <person name="Natsume S."/>
            <person name="Konno N."/>
        </authorList>
    </citation>
    <scope>NUCLEOTIDE SEQUENCE [LARGE SCALE GENOMIC DNA]</scope>
    <source>
        <strain evidence="2 3">NBRC 111202</strain>
    </source>
</reference>
<reference evidence="2 3" key="2">
    <citation type="submission" date="2017-02" db="EMBL/GenBank/DDBJ databases">
        <title>A genome survey and senescence transcriptome analysis in Lentinula edodes.</title>
        <authorList>
            <person name="Sakamoto Y."/>
            <person name="Nakade K."/>
            <person name="Sato S."/>
            <person name="Yoshida Y."/>
            <person name="Miyazaki K."/>
            <person name="Natsume S."/>
            <person name="Konno N."/>
        </authorList>
    </citation>
    <scope>NUCLEOTIDE SEQUENCE [LARGE SCALE GENOMIC DNA]</scope>
    <source>
        <strain evidence="2 3">NBRC 111202</strain>
    </source>
</reference>
<name>A0A1Q3EJC1_LENED</name>